<evidence type="ECO:0000256" key="1">
    <source>
        <dbReference type="ARBA" id="ARBA00004651"/>
    </source>
</evidence>
<dbReference type="CDD" id="cd06225">
    <property type="entry name" value="HAMP"/>
    <property type="match status" value="1"/>
</dbReference>
<protein>
    <submittedName>
        <fullName evidence="12">HAMP domain-containing protein</fullName>
    </submittedName>
</protein>
<keyword evidence="6 9" id="KW-0472">Membrane</keyword>
<feature type="transmembrane region" description="Helical" evidence="9">
    <location>
        <begin position="12"/>
        <end position="32"/>
    </location>
</feature>
<dbReference type="PANTHER" id="PTHR43531:SF11">
    <property type="entry name" value="METHYL-ACCEPTING CHEMOTAXIS PROTEIN 3"/>
    <property type="match status" value="1"/>
</dbReference>
<dbReference type="GO" id="GO:0004888">
    <property type="term" value="F:transmembrane signaling receptor activity"/>
    <property type="evidence" value="ECO:0007669"/>
    <property type="project" value="TreeGrafter"/>
</dbReference>
<evidence type="ECO:0000259" key="10">
    <source>
        <dbReference type="PROSITE" id="PS50111"/>
    </source>
</evidence>
<dbReference type="Pfam" id="PF00015">
    <property type="entry name" value="MCPsignal"/>
    <property type="match status" value="1"/>
</dbReference>
<evidence type="ECO:0000256" key="7">
    <source>
        <dbReference type="ARBA" id="ARBA00029447"/>
    </source>
</evidence>
<dbReference type="CDD" id="cd12912">
    <property type="entry name" value="PDC2_MCP_like"/>
    <property type="match status" value="1"/>
</dbReference>
<reference evidence="12 13" key="1">
    <citation type="submission" date="2016-11" db="EMBL/GenBank/DDBJ databases">
        <authorList>
            <person name="Jaros S."/>
            <person name="Januszkiewicz K."/>
            <person name="Wedrychowicz H."/>
        </authorList>
    </citation>
    <scope>NUCLEOTIDE SEQUENCE [LARGE SCALE GENOMIC DNA]</scope>
    <source>
        <strain evidence="12 13">DSM 10068</strain>
    </source>
</reference>
<dbReference type="InterPro" id="IPR004089">
    <property type="entry name" value="MCPsignal_dom"/>
</dbReference>
<evidence type="ECO:0000256" key="9">
    <source>
        <dbReference type="SAM" id="Phobius"/>
    </source>
</evidence>
<comment type="similarity">
    <text evidence="7">Belongs to the methyl-accepting chemotaxis (MCP) protein family.</text>
</comment>
<evidence type="ECO:0000256" key="8">
    <source>
        <dbReference type="PROSITE-ProRule" id="PRU00284"/>
    </source>
</evidence>
<evidence type="ECO:0000313" key="13">
    <source>
        <dbReference type="Proteomes" id="UP000183995"/>
    </source>
</evidence>
<evidence type="ECO:0000313" key="12">
    <source>
        <dbReference type="EMBL" id="SHI07003.1"/>
    </source>
</evidence>
<organism evidence="12 13">
    <name type="scientific">Sporobacter termitidis DSM 10068</name>
    <dbReference type="NCBI Taxonomy" id="1123282"/>
    <lineage>
        <taxon>Bacteria</taxon>
        <taxon>Bacillati</taxon>
        <taxon>Bacillota</taxon>
        <taxon>Clostridia</taxon>
        <taxon>Eubacteriales</taxon>
        <taxon>Oscillospiraceae</taxon>
        <taxon>Sporobacter</taxon>
    </lineage>
</organism>
<dbReference type="FunFam" id="1.10.287.950:FF:000001">
    <property type="entry name" value="Methyl-accepting chemotaxis sensory transducer"/>
    <property type="match status" value="1"/>
</dbReference>
<evidence type="ECO:0000256" key="4">
    <source>
        <dbReference type="ARBA" id="ARBA00022692"/>
    </source>
</evidence>
<dbReference type="PROSITE" id="PS50885">
    <property type="entry name" value="HAMP"/>
    <property type="match status" value="1"/>
</dbReference>
<evidence type="ECO:0000259" key="11">
    <source>
        <dbReference type="PROSITE" id="PS50885"/>
    </source>
</evidence>
<dbReference type="SUPFAM" id="SSF58104">
    <property type="entry name" value="Methyl-accepting chemotaxis protein (MCP) signaling domain"/>
    <property type="match status" value="1"/>
</dbReference>
<evidence type="ECO:0000256" key="3">
    <source>
        <dbReference type="ARBA" id="ARBA00022500"/>
    </source>
</evidence>
<keyword evidence="4 9" id="KW-0812">Transmembrane</keyword>
<dbReference type="RefSeq" id="WP_073078875.1">
    <property type="nucleotide sequence ID" value="NZ_FQXV01000007.1"/>
</dbReference>
<evidence type="ECO:0000256" key="5">
    <source>
        <dbReference type="ARBA" id="ARBA00022989"/>
    </source>
</evidence>
<name>A0A1M5Y689_9FIRM</name>
<proteinExistence type="inferred from homology"/>
<dbReference type="GO" id="GO:0007165">
    <property type="term" value="P:signal transduction"/>
    <property type="evidence" value="ECO:0007669"/>
    <property type="project" value="UniProtKB-KW"/>
</dbReference>
<dbReference type="STRING" id="1123282.SAMN02745823_02224"/>
<evidence type="ECO:0000256" key="2">
    <source>
        <dbReference type="ARBA" id="ARBA00022475"/>
    </source>
</evidence>
<dbReference type="CDD" id="cd12914">
    <property type="entry name" value="PDC1_DGC_like"/>
    <property type="match status" value="1"/>
</dbReference>
<dbReference type="Gene3D" id="3.30.450.20">
    <property type="entry name" value="PAS domain"/>
    <property type="match status" value="1"/>
</dbReference>
<dbReference type="PROSITE" id="PS50111">
    <property type="entry name" value="CHEMOTAXIS_TRANSDUC_2"/>
    <property type="match status" value="1"/>
</dbReference>
<dbReference type="CDD" id="cd11386">
    <property type="entry name" value="MCP_signal"/>
    <property type="match status" value="1"/>
</dbReference>
<dbReference type="EMBL" id="FQXV01000007">
    <property type="protein sequence ID" value="SHI07003.1"/>
    <property type="molecule type" value="Genomic_DNA"/>
</dbReference>
<dbReference type="InterPro" id="IPR003660">
    <property type="entry name" value="HAMP_dom"/>
</dbReference>
<dbReference type="InterPro" id="IPR033479">
    <property type="entry name" value="dCache_1"/>
</dbReference>
<keyword evidence="13" id="KW-1185">Reference proteome</keyword>
<gene>
    <name evidence="12" type="ORF">SAMN02745823_02224</name>
</gene>
<dbReference type="OrthoDB" id="1862723at2"/>
<evidence type="ECO:0000256" key="6">
    <source>
        <dbReference type="ARBA" id="ARBA00023136"/>
    </source>
</evidence>
<dbReference type="Pfam" id="PF00672">
    <property type="entry name" value="HAMP"/>
    <property type="match status" value="1"/>
</dbReference>
<dbReference type="GO" id="GO:0005886">
    <property type="term" value="C:plasma membrane"/>
    <property type="evidence" value="ECO:0007669"/>
    <property type="project" value="UniProtKB-SubCell"/>
</dbReference>
<sequence>MKFSSKLSAKISSAIIAIIFVGFCVVGVASYLSASSGMTKSIETNLENSADSAALLLATKLEAMKNEADLIAAREDVKTMNWTTQKPALDQMVKKMGYMRIGVAGLDGQAKFTNDSQSSLADRQYIKDGLAGKTTVTDPLLSKVDGQMVVVVAAPIVSSGDKVIGVLIVTRNASAINDMSNGIAVGKTGYSFIVNNAGVVIAHPDAEMVNSAYNIVSEADNDAALRPLADFTSKLIGGQKGYDEYDFNDVAKVASGAPISGTTWSIILTAPKTEYFSDLTTILYMIIGVTVLILLVGAFTSILIVRRMVVKPIKGLVTVSDRLALGAVDVSIESKSHDEIGALSSSFQTMIDTIRAQVSGVERIAAGDLAVEIPVRSEHDILGIKLNELLEKNNEALTNISTATQQVTIGSSQVSDFSLTLSQGATEQASSLEQLTASIGEIAEKTQRNADNANEAHVLAERAQTNAAEGNKRMQDMLEAMNEINESSGNISKIIKVIDDIAFQTNILALNAAVEAARAGQHGKGFAVVAEEVRNLAARSANAARETTELIENSINKVGGGTKIANETAESLNKIVDDVAKAASFLGDIASASKEQSEGIKQLDQALIQVNMVVQSNTATSEESAAASEELSSQADFLKSQVDRFKLRGNTAFDADAVAEQKLPGKAQKDVLPSKVKISLGEGDFGKY</sequence>
<keyword evidence="2" id="KW-1003">Cell membrane</keyword>
<dbReference type="PANTHER" id="PTHR43531">
    <property type="entry name" value="PROTEIN ICFG"/>
    <property type="match status" value="1"/>
</dbReference>
<dbReference type="AlphaFoldDB" id="A0A1M5Y689"/>
<dbReference type="SMART" id="SM00283">
    <property type="entry name" value="MA"/>
    <property type="match status" value="1"/>
</dbReference>
<keyword evidence="5 9" id="KW-1133">Transmembrane helix</keyword>
<dbReference type="InterPro" id="IPR029151">
    <property type="entry name" value="Sensor-like_sf"/>
</dbReference>
<keyword evidence="8" id="KW-0807">Transducer</keyword>
<comment type="subcellular location">
    <subcellularLocation>
        <location evidence="1">Cell membrane</location>
        <topology evidence="1">Multi-pass membrane protein</topology>
    </subcellularLocation>
</comment>
<feature type="domain" description="Methyl-accepting transducer" evidence="10">
    <location>
        <begin position="403"/>
        <end position="632"/>
    </location>
</feature>
<dbReference type="Gene3D" id="6.10.340.10">
    <property type="match status" value="1"/>
</dbReference>
<dbReference type="GO" id="GO:0006935">
    <property type="term" value="P:chemotaxis"/>
    <property type="evidence" value="ECO:0007669"/>
    <property type="project" value="UniProtKB-KW"/>
</dbReference>
<dbReference type="Pfam" id="PF02743">
    <property type="entry name" value="dCache_1"/>
    <property type="match status" value="1"/>
</dbReference>
<feature type="transmembrane region" description="Helical" evidence="9">
    <location>
        <begin position="282"/>
        <end position="305"/>
    </location>
</feature>
<dbReference type="InterPro" id="IPR051310">
    <property type="entry name" value="MCP_chemotaxis"/>
</dbReference>
<feature type="domain" description="HAMP" evidence="11">
    <location>
        <begin position="307"/>
        <end position="359"/>
    </location>
</feature>
<dbReference type="Gene3D" id="1.10.287.950">
    <property type="entry name" value="Methyl-accepting chemotaxis protein"/>
    <property type="match status" value="1"/>
</dbReference>
<dbReference type="Proteomes" id="UP000183995">
    <property type="component" value="Unassembled WGS sequence"/>
</dbReference>
<dbReference type="SMART" id="SM00304">
    <property type="entry name" value="HAMP"/>
    <property type="match status" value="1"/>
</dbReference>
<keyword evidence="3" id="KW-0145">Chemotaxis</keyword>
<dbReference type="SUPFAM" id="SSF103190">
    <property type="entry name" value="Sensory domain-like"/>
    <property type="match status" value="1"/>
</dbReference>
<accession>A0A1M5Y689</accession>